<feature type="transmembrane region" description="Helical" evidence="1">
    <location>
        <begin position="12"/>
        <end position="35"/>
    </location>
</feature>
<keyword evidence="1" id="KW-0472">Membrane</keyword>
<sequence length="135" mass="13805">MNGSADGRPPGLPRWLLLVALVLGITGMHTLGHLASGHGADDMSGVSRHGALAQPQFVHSADPGTDISSKNGEPQGLDPASVCLAVLTGLLVLSLASWSRLGWAPLTGGSGVSYSRVTRPPPQRTALAGLSVLRI</sequence>
<proteinExistence type="predicted"/>
<dbReference type="RefSeq" id="WP_155345361.1">
    <property type="nucleotide sequence ID" value="NZ_BAAAHM010000021.1"/>
</dbReference>
<evidence type="ECO:0000256" key="1">
    <source>
        <dbReference type="SAM" id="Phobius"/>
    </source>
</evidence>
<keyword evidence="3" id="KW-1185">Reference proteome</keyword>
<dbReference type="EMBL" id="BLAF01000016">
    <property type="protein sequence ID" value="GES20305.1"/>
    <property type="molecule type" value="Genomic_DNA"/>
</dbReference>
<evidence type="ECO:0000313" key="2">
    <source>
        <dbReference type="EMBL" id="GES20305.1"/>
    </source>
</evidence>
<keyword evidence="1" id="KW-1133">Transmembrane helix</keyword>
<dbReference type="AlphaFoldDB" id="A0A5M3XFD9"/>
<organism evidence="2 3">
    <name type="scientific">Acrocarpospora pleiomorpha</name>
    <dbReference type="NCBI Taxonomy" id="90975"/>
    <lineage>
        <taxon>Bacteria</taxon>
        <taxon>Bacillati</taxon>
        <taxon>Actinomycetota</taxon>
        <taxon>Actinomycetes</taxon>
        <taxon>Streptosporangiales</taxon>
        <taxon>Streptosporangiaceae</taxon>
        <taxon>Acrocarpospora</taxon>
    </lineage>
</organism>
<accession>A0A5M3XFD9</accession>
<comment type="caution">
    <text evidence="2">The sequence shown here is derived from an EMBL/GenBank/DDBJ whole genome shotgun (WGS) entry which is preliminary data.</text>
</comment>
<name>A0A5M3XFD9_9ACTN</name>
<evidence type="ECO:0000313" key="3">
    <source>
        <dbReference type="Proteomes" id="UP000377595"/>
    </source>
</evidence>
<dbReference type="Pfam" id="PF19650">
    <property type="entry name" value="DUF6153"/>
    <property type="match status" value="1"/>
</dbReference>
<gene>
    <name evidence="2" type="ORF">Aple_032010</name>
</gene>
<dbReference type="InterPro" id="IPR046151">
    <property type="entry name" value="DUF6153"/>
</dbReference>
<reference evidence="2 3" key="1">
    <citation type="submission" date="2019-10" db="EMBL/GenBank/DDBJ databases">
        <title>Whole genome shotgun sequence of Acrocarpospora pleiomorpha NBRC 16267.</title>
        <authorList>
            <person name="Ichikawa N."/>
            <person name="Kimura A."/>
            <person name="Kitahashi Y."/>
            <person name="Komaki H."/>
            <person name="Oguchi A."/>
        </authorList>
    </citation>
    <scope>NUCLEOTIDE SEQUENCE [LARGE SCALE GENOMIC DNA]</scope>
    <source>
        <strain evidence="2 3">NBRC 16267</strain>
    </source>
</reference>
<dbReference type="Proteomes" id="UP000377595">
    <property type="component" value="Unassembled WGS sequence"/>
</dbReference>
<protein>
    <submittedName>
        <fullName evidence="2">Uncharacterized protein</fullName>
    </submittedName>
</protein>
<keyword evidence="1" id="KW-0812">Transmembrane</keyword>